<dbReference type="Gene3D" id="3.40.50.2000">
    <property type="entry name" value="Glycogen Phosphorylase B"/>
    <property type="match status" value="1"/>
</dbReference>
<sequence>MAAEQFFNCKFLEEEIGVCVEVARGKSCEVKHEDIVEKIELVMSESSESGVKIRENA</sequence>
<organism evidence="1 2">
    <name type="scientific">Trifolium medium</name>
    <dbReference type="NCBI Taxonomy" id="97028"/>
    <lineage>
        <taxon>Eukaryota</taxon>
        <taxon>Viridiplantae</taxon>
        <taxon>Streptophyta</taxon>
        <taxon>Embryophyta</taxon>
        <taxon>Tracheophyta</taxon>
        <taxon>Spermatophyta</taxon>
        <taxon>Magnoliopsida</taxon>
        <taxon>eudicotyledons</taxon>
        <taxon>Gunneridae</taxon>
        <taxon>Pentapetalae</taxon>
        <taxon>rosids</taxon>
        <taxon>fabids</taxon>
        <taxon>Fabales</taxon>
        <taxon>Fabaceae</taxon>
        <taxon>Papilionoideae</taxon>
        <taxon>50 kb inversion clade</taxon>
        <taxon>NPAAA clade</taxon>
        <taxon>Hologalegina</taxon>
        <taxon>IRL clade</taxon>
        <taxon>Trifolieae</taxon>
        <taxon>Trifolium</taxon>
    </lineage>
</organism>
<dbReference type="SUPFAM" id="SSF53756">
    <property type="entry name" value="UDP-Glycosyltransferase/glycogen phosphorylase"/>
    <property type="match status" value="1"/>
</dbReference>
<feature type="non-terminal residue" evidence="1">
    <location>
        <position position="57"/>
    </location>
</feature>
<protein>
    <submittedName>
        <fullName evidence="1">UDP-glycosyltransferase 92A1-like</fullName>
    </submittedName>
</protein>
<keyword evidence="1" id="KW-0808">Transferase</keyword>
<dbReference type="Proteomes" id="UP000265520">
    <property type="component" value="Unassembled WGS sequence"/>
</dbReference>
<accession>A0A392UTW7</accession>
<dbReference type="AlphaFoldDB" id="A0A392UTW7"/>
<evidence type="ECO:0000313" key="2">
    <source>
        <dbReference type="Proteomes" id="UP000265520"/>
    </source>
</evidence>
<dbReference type="GO" id="GO:0016740">
    <property type="term" value="F:transferase activity"/>
    <property type="evidence" value="ECO:0007669"/>
    <property type="project" value="UniProtKB-KW"/>
</dbReference>
<proteinExistence type="predicted"/>
<evidence type="ECO:0000313" key="1">
    <source>
        <dbReference type="EMBL" id="MCI79426.1"/>
    </source>
</evidence>
<comment type="caution">
    <text evidence="1">The sequence shown here is derived from an EMBL/GenBank/DDBJ whole genome shotgun (WGS) entry which is preliminary data.</text>
</comment>
<keyword evidence="2" id="KW-1185">Reference proteome</keyword>
<reference evidence="1 2" key="1">
    <citation type="journal article" date="2018" name="Front. Plant Sci.">
        <title>Red Clover (Trifolium pratense) and Zigzag Clover (T. medium) - A Picture of Genomic Similarities and Differences.</title>
        <authorList>
            <person name="Dluhosova J."/>
            <person name="Istvanek J."/>
            <person name="Nedelnik J."/>
            <person name="Repkova J."/>
        </authorList>
    </citation>
    <scope>NUCLEOTIDE SEQUENCE [LARGE SCALE GENOMIC DNA]</scope>
    <source>
        <strain evidence="2">cv. 10/8</strain>
        <tissue evidence="1">Leaf</tissue>
    </source>
</reference>
<dbReference type="EMBL" id="LXQA010973456">
    <property type="protein sequence ID" value="MCI79426.1"/>
    <property type="molecule type" value="Genomic_DNA"/>
</dbReference>
<name>A0A392UTW7_9FABA</name>